<evidence type="ECO:0000313" key="1">
    <source>
        <dbReference type="EMBL" id="RQP25067.1"/>
    </source>
</evidence>
<keyword evidence="2" id="KW-1185">Reference proteome</keyword>
<evidence type="ECO:0000313" key="2">
    <source>
        <dbReference type="Proteomes" id="UP000267464"/>
    </source>
</evidence>
<comment type="caution">
    <text evidence="1">The sequence shown here is derived from an EMBL/GenBank/DDBJ whole genome shotgun (WGS) entry which is preliminary data.</text>
</comment>
<evidence type="ECO:0008006" key="3">
    <source>
        <dbReference type="Google" id="ProtNLM"/>
    </source>
</evidence>
<gene>
    <name evidence="1" type="ORF">DZC73_09435</name>
</gene>
<dbReference type="Proteomes" id="UP000267464">
    <property type="component" value="Unassembled WGS sequence"/>
</dbReference>
<name>A0A3N7HS24_9BURK</name>
<dbReference type="Pfam" id="PF07277">
    <property type="entry name" value="SapC"/>
    <property type="match status" value="1"/>
</dbReference>
<proteinExistence type="predicted"/>
<reference evidence="1 2" key="1">
    <citation type="submission" date="2018-08" db="EMBL/GenBank/DDBJ databases">
        <authorList>
            <person name="Khan S.A."/>
            <person name="Jeon C.O."/>
            <person name="Chun B.H."/>
            <person name="Jeong S.E."/>
        </authorList>
    </citation>
    <scope>NUCLEOTIDE SEQUENCE [LARGE SCALE GENOMIC DNA]</scope>
    <source>
        <strain evidence="1 2">S-16</strain>
    </source>
</reference>
<accession>A0A3N7HS24</accession>
<dbReference type="InterPro" id="IPR010836">
    <property type="entry name" value="SapC"/>
</dbReference>
<organism evidence="1 2">
    <name type="scientific">Piscinibacter terrae</name>
    <dbReference type="NCBI Taxonomy" id="2496871"/>
    <lineage>
        <taxon>Bacteria</taxon>
        <taxon>Pseudomonadati</taxon>
        <taxon>Pseudomonadota</taxon>
        <taxon>Betaproteobacteria</taxon>
        <taxon>Burkholderiales</taxon>
        <taxon>Sphaerotilaceae</taxon>
        <taxon>Piscinibacter</taxon>
    </lineage>
</organism>
<reference evidence="1 2" key="2">
    <citation type="submission" date="2018-12" db="EMBL/GenBank/DDBJ databases">
        <title>Rhizobacter gummiphilus sp. nov., a rubber-degrading bacterium isolated from the soil of a botanical garden in Japan.</title>
        <authorList>
            <person name="Shunsuke S.S."/>
        </authorList>
    </citation>
    <scope>NUCLEOTIDE SEQUENCE [LARGE SCALE GENOMIC DNA]</scope>
    <source>
        <strain evidence="1 2">S-16</strain>
    </source>
</reference>
<dbReference type="AlphaFoldDB" id="A0A3N7HS24"/>
<dbReference type="EMBL" id="QUSW01000002">
    <property type="protein sequence ID" value="RQP25067.1"/>
    <property type="molecule type" value="Genomic_DNA"/>
</dbReference>
<protein>
    <recommendedName>
        <fullName evidence="3">SapC protein</fullName>
    </recommendedName>
</protein>
<sequence>MLDTNQHRHKRLKAPSNYAMTRSMHAVFTIAAEFPQVCVEHPIIFVHTGEKLPDGKDMISPVTLLGLVVNENLRVDESGKWVGRYVPAFIRRFPFLTAQLEGQKSPNLFVDVDYEGFSDTEGDPLFDAEGKPTETLKRAVDFVEQFDREQWRTRAFCERLLQLDILQPMTADATMPNGENIKVEGFLSVDEEKFSKLPDATVVELHRNGMLMLLNAHLLSLNHVRELVELKAERIAVKDGKLPAKPAAPAA</sequence>